<evidence type="ECO:0000256" key="2">
    <source>
        <dbReference type="ARBA" id="ARBA00012438"/>
    </source>
</evidence>
<feature type="domain" description="PAS" evidence="9">
    <location>
        <begin position="1"/>
        <end position="63"/>
    </location>
</feature>
<dbReference type="EMBL" id="CP018171">
    <property type="protein sequence ID" value="APH71866.1"/>
    <property type="molecule type" value="Genomic_DNA"/>
</dbReference>
<evidence type="ECO:0000256" key="8">
    <source>
        <dbReference type="ARBA" id="ARBA00022840"/>
    </source>
</evidence>
<dbReference type="KEGG" id="meso:BSQ44_11170"/>
<evidence type="ECO:0000256" key="7">
    <source>
        <dbReference type="ARBA" id="ARBA00022777"/>
    </source>
</evidence>
<keyword evidence="7" id="KW-0418">Kinase</keyword>
<evidence type="ECO:0000313" key="12">
    <source>
        <dbReference type="Proteomes" id="UP000182840"/>
    </source>
</evidence>
<dbReference type="RefSeq" id="WP_072604071.1">
    <property type="nucleotide sequence ID" value="NZ_CP018171.1"/>
</dbReference>
<dbReference type="NCBIfam" id="TIGR00229">
    <property type="entry name" value="sensory_box"/>
    <property type="match status" value="1"/>
</dbReference>
<name>A0A1L3SR34_9HYPH</name>
<dbReference type="PANTHER" id="PTHR41523">
    <property type="entry name" value="TWO-COMPONENT SYSTEM SENSOR PROTEIN"/>
    <property type="match status" value="1"/>
</dbReference>
<dbReference type="InterPro" id="IPR013656">
    <property type="entry name" value="PAS_4"/>
</dbReference>
<dbReference type="InterPro" id="IPR036890">
    <property type="entry name" value="HATPase_C_sf"/>
</dbReference>
<feature type="domain" description="Signal transduction histidine kinase HWE region" evidence="10">
    <location>
        <begin position="288"/>
        <end position="370"/>
    </location>
</feature>
<dbReference type="SMART" id="SM00911">
    <property type="entry name" value="HWE_HK"/>
    <property type="match status" value="1"/>
</dbReference>
<evidence type="ECO:0000256" key="3">
    <source>
        <dbReference type="ARBA" id="ARBA00021740"/>
    </source>
</evidence>
<dbReference type="Gene3D" id="3.30.565.10">
    <property type="entry name" value="Histidine kinase-like ATPase, C-terminal domain"/>
    <property type="match status" value="1"/>
</dbReference>
<dbReference type="SMART" id="SM00091">
    <property type="entry name" value="PAS"/>
    <property type="match status" value="2"/>
</dbReference>
<evidence type="ECO:0000313" key="11">
    <source>
        <dbReference type="EMBL" id="APH71866.1"/>
    </source>
</evidence>
<keyword evidence="12" id="KW-1185">Reference proteome</keyword>
<dbReference type="SUPFAM" id="SSF55785">
    <property type="entry name" value="PYP-like sensor domain (PAS domain)"/>
    <property type="match status" value="2"/>
</dbReference>
<dbReference type="OrthoDB" id="341208at2"/>
<evidence type="ECO:0000259" key="9">
    <source>
        <dbReference type="SMART" id="SM00091"/>
    </source>
</evidence>
<dbReference type="InterPro" id="IPR035965">
    <property type="entry name" value="PAS-like_dom_sf"/>
</dbReference>
<evidence type="ECO:0000256" key="1">
    <source>
        <dbReference type="ARBA" id="ARBA00000085"/>
    </source>
</evidence>
<dbReference type="InterPro" id="IPR000014">
    <property type="entry name" value="PAS"/>
</dbReference>
<keyword evidence="6" id="KW-0547">Nucleotide-binding</keyword>
<comment type="catalytic activity">
    <reaction evidence="1">
        <text>ATP + protein L-histidine = ADP + protein N-phospho-L-histidine.</text>
        <dbReference type="EC" id="2.7.13.3"/>
    </reaction>
</comment>
<protein>
    <recommendedName>
        <fullName evidence="3">Blue-light-activated histidine kinase</fullName>
        <ecNumber evidence="2">2.7.13.3</ecNumber>
    </recommendedName>
</protein>
<organism evidence="11 12">
    <name type="scientific">Aquibium oceanicum</name>
    <dbReference type="NCBI Taxonomy" id="1670800"/>
    <lineage>
        <taxon>Bacteria</taxon>
        <taxon>Pseudomonadati</taxon>
        <taxon>Pseudomonadota</taxon>
        <taxon>Alphaproteobacteria</taxon>
        <taxon>Hyphomicrobiales</taxon>
        <taxon>Phyllobacteriaceae</taxon>
        <taxon>Aquibium</taxon>
    </lineage>
</organism>
<proteinExistence type="predicted"/>
<keyword evidence="4" id="KW-0597">Phosphoprotein</keyword>
<evidence type="ECO:0000259" key="10">
    <source>
        <dbReference type="SMART" id="SM00911"/>
    </source>
</evidence>
<evidence type="ECO:0000256" key="6">
    <source>
        <dbReference type="ARBA" id="ARBA00022741"/>
    </source>
</evidence>
<dbReference type="Pfam" id="PF07536">
    <property type="entry name" value="HWE_HK"/>
    <property type="match status" value="1"/>
</dbReference>
<dbReference type="AlphaFoldDB" id="A0A1L3SR34"/>
<gene>
    <name evidence="11" type="ORF">BSQ44_11170</name>
</gene>
<feature type="domain" description="PAS" evidence="9">
    <location>
        <begin position="156"/>
        <end position="225"/>
    </location>
</feature>
<dbReference type="STRING" id="1670800.BSQ44_11170"/>
<dbReference type="Gene3D" id="3.30.450.20">
    <property type="entry name" value="PAS domain"/>
    <property type="match status" value="2"/>
</dbReference>
<sequence>MFKASPNAYVIFDEALNIVTCNDAYLSAVGRGSSEEIVGRYLFDAFPSPTESASYNLLRRSLDKVLTTHERDHIAVIPYDTSQPGDRPNMRYWSATHTPVFDASGVFRYILQHTVDITELQRLRERGARELVAEAGVLQRAREVQAANQAISAESKLLRDMFKQAPGFIGILAGPGHHFILANDAYERLVGGRSLVGLTVAEALPEVVDQGFIDLLDEVYRTGEPYVGTNMPVSLRQQDGDEPEKRYIDFVYQPIFTDDDQVSGIFVQGHDVSDKVEAERLQTLRRRELGHRLKNQLAMVQAIVNQTLRSSTDLMAAGKTVSERLLALAGAHESLISGSSGKTTVGEIVRKTMEVHDDQRMPRIRAEGPHMQIASRPALSLSLILHELSTNATKYGALSGEGGSVSLTWGRETDGDTLLFTMTWREEGGPPVSPPGKNGAGTRLIKAGLAGTVDSKVEIEFEPGGVVCRVTAELDSFGREEA</sequence>
<dbReference type="PANTHER" id="PTHR41523:SF7">
    <property type="entry name" value="HISTIDINE KINASE"/>
    <property type="match status" value="1"/>
</dbReference>
<evidence type="ECO:0000256" key="5">
    <source>
        <dbReference type="ARBA" id="ARBA00022679"/>
    </source>
</evidence>
<accession>A0A1L3SR34</accession>
<reference evidence="12" key="1">
    <citation type="submission" date="2016-11" db="EMBL/GenBank/DDBJ databases">
        <title>Mesorhizobium oceanicum sp. nov., isolated from deep seawater in South China Sea.</title>
        <authorList>
            <person name="Fu G.-Y."/>
        </authorList>
    </citation>
    <scope>NUCLEOTIDE SEQUENCE [LARGE SCALE GENOMIC DNA]</scope>
    <source>
        <strain evidence="12">B7</strain>
    </source>
</reference>
<evidence type="ECO:0000256" key="4">
    <source>
        <dbReference type="ARBA" id="ARBA00022553"/>
    </source>
</evidence>
<dbReference type="CDD" id="cd00130">
    <property type="entry name" value="PAS"/>
    <property type="match status" value="1"/>
</dbReference>
<dbReference type="Proteomes" id="UP000182840">
    <property type="component" value="Chromosome"/>
</dbReference>
<keyword evidence="8" id="KW-0067">ATP-binding</keyword>
<dbReference type="GO" id="GO:0005524">
    <property type="term" value="F:ATP binding"/>
    <property type="evidence" value="ECO:0007669"/>
    <property type="project" value="UniProtKB-KW"/>
</dbReference>
<dbReference type="EC" id="2.7.13.3" evidence="2"/>
<dbReference type="GO" id="GO:0004673">
    <property type="term" value="F:protein histidine kinase activity"/>
    <property type="evidence" value="ECO:0007669"/>
    <property type="project" value="UniProtKB-EC"/>
</dbReference>
<dbReference type="InterPro" id="IPR011102">
    <property type="entry name" value="Sig_transdc_His_kinase_HWE"/>
</dbReference>
<keyword evidence="5" id="KW-0808">Transferase</keyword>
<dbReference type="Pfam" id="PF08448">
    <property type="entry name" value="PAS_4"/>
    <property type="match status" value="2"/>
</dbReference>